<evidence type="ECO:0000313" key="2">
    <source>
        <dbReference type="EMBL" id="KAJ4806355.1"/>
    </source>
</evidence>
<reference evidence="2" key="1">
    <citation type="submission" date="2022-08" db="EMBL/GenBank/DDBJ databases">
        <authorList>
            <person name="Marques A."/>
        </authorList>
    </citation>
    <scope>NUCLEOTIDE SEQUENCE</scope>
    <source>
        <strain evidence="2">RhyPub2mFocal</strain>
        <tissue evidence="2">Leaves</tissue>
    </source>
</reference>
<evidence type="ECO:0000313" key="3">
    <source>
        <dbReference type="Proteomes" id="UP001140206"/>
    </source>
</evidence>
<dbReference type="Proteomes" id="UP001140206">
    <property type="component" value="Chromosome 1"/>
</dbReference>
<keyword evidence="3" id="KW-1185">Reference proteome</keyword>
<comment type="caution">
    <text evidence="2">The sequence shown here is derived from an EMBL/GenBank/DDBJ whole genome shotgun (WGS) entry which is preliminary data.</text>
</comment>
<sequence>MYSHFFFFFSIEKKKRYIDLSFVRERIMCEKRERDQKRERERDWSALPSELIHLISKKISGLCGFIRFRAVCKRWHASVLLSDAPPQLPWLLEGNDEYERYDPVTDLKEEHRFYCLFTGETGTICGKPTCQEKYFSGPSLGHLLTRDIRLGYTKEQKSCHLFNPLTDEEISLDPSLMPPSSQIVDHIVELRSQECFEITRSDLYSHCHYRGLRCSTRGGDSTGIIDKSTGKYYMIRPLQDEIQVHHNRLFGCYLVESAGVVLRVSFYLETSLYYTKFRIYKLMFDGRTYFWFEISSIGDQVLFLDVMEGFSINATSFPRGLIRGNSIYFMCPKKCQPCRYDIERGVVERLESPFQNCTWFVPTLRSPTIAT</sequence>
<dbReference type="AlphaFoldDB" id="A0AAV8GRY5"/>
<dbReference type="InterPro" id="IPR050942">
    <property type="entry name" value="F-box_BR-signaling"/>
</dbReference>
<dbReference type="InterPro" id="IPR005174">
    <property type="entry name" value="KIB1-4_b-propeller"/>
</dbReference>
<protein>
    <submittedName>
        <fullName evidence="2">F-box protein (DUF295)</fullName>
    </submittedName>
</protein>
<accession>A0AAV8GRY5</accession>
<dbReference type="Pfam" id="PF03478">
    <property type="entry name" value="Beta-prop_KIB1-4"/>
    <property type="match status" value="1"/>
</dbReference>
<proteinExistence type="predicted"/>
<gene>
    <name evidence="2" type="ORF">LUZ62_018921</name>
</gene>
<dbReference type="PANTHER" id="PTHR44259:SF114">
    <property type="entry name" value="OS06G0707300 PROTEIN"/>
    <property type="match status" value="1"/>
</dbReference>
<organism evidence="2 3">
    <name type="scientific">Rhynchospora pubera</name>
    <dbReference type="NCBI Taxonomy" id="906938"/>
    <lineage>
        <taxon>Eukaryota</taxon>
        <taxon>Viridiplantae</taxon>
        <taxon>Streptophyta</taxon>
        <taxon>Embryophyta</taxon>
        <taxon>Tracheophyta</taxon>
        <taxon>Spermatophyta</taxon>
        <taxon>Magnoliopsida</taxon>
        <taxon>Liliopsida</taxon>
        <taxon>Poales</taxon>
        <taxon>Cyperaceae</taxon>
        <taxon>Cyperoideae</taxon>
        <taxon>Rhynchosporeae</taxon>
        <taxon>Rhynchospora</taxon>
    </lineage>
</organism>
<name>A0AAV8GRY5_9POAL</name>
<dbReference type="EMBL" id="JAMFTS010000001">
    <property type="protein sequence ID" value="KAJ4806355.1"/>
    <property type="molecule type" value="Genomic_DNA"/>
</dbReference>
<evidence type="ECO:0000259" key="1">
    <source>
        <dbReference type="Pfam" id="PF03478"/>
    </source>
</evidence>
<feature type="domain" description="KIB1-4 beta-propeller" evidence="1">
    <location>
        <begin position="130"/>
        <end position="330"/>
    </location>
</feature>
<dbReference type="PANTHER" id="PTHR44259">
    <property type="entry name" value="OS07G0183000 PROTEIN-RELATED"/>
    <property type="match status" value="1"/>
</dbReference>